<dbReference type="EMBL" id="CP125942">
    <property type="protein sequence ID" value="XAO45578.1"/>
    <property type="molecule type" value="Genomic_DNA"/>
</dbReference>
<dbReference type="KEGG" id="gey:QMQ05_14690"/>
<protein>
    <recommendedName>
        <fullName evidence="4">Ribosomally synthesized peptide with SipW-like signal peptide</fullName>
    </recommendedName>
</protein>
<proteinExistence type="predicted"/>
<reference evidence="2 3" key="1">
    <citation type="submission" date="2023-05" db="EMBL/GenBank/DDBJ databases">
        <title>Glutamicibacter sp. B1, complete genome.</title>
        <authorList>
            <person name="Long Y.H."/>
            <person name="Fang T."/>
            <person name="Li X.Y."/>
        </authorList>
    </citation>
    <scope>NUCLEOTIDE SEQUENCE [LARGE SCALE GENOMIC DNA]</scope>
    <source>
        <strain evidence="2 3">B1</strain>
    </source>
</reference>
<name>A0AAU6WEK3_9MICC</name>
<dbReference type="Proteomes" id="UP001486888">
    <property type="component" value="Chromosome"/>
</dbReference>
<keyword evidence="3" id="KW-1185">Reference proteome</keyword>
<evidence type="ECO:0008006" key="4">
    <source>
        <dbReference type="Google" id="ProtNLM"/>
    </source>
</evidence>
<gene>
    <name evidence="2" type="ORF">QMQ05_14690</name>
</gene>
<sequence>MPKPLKFALVAAVLLLLGISAQGTAASWRAESRVDPPTIKTGSLSLLAGGAKDFQFTKLSGSALIPGSFTQAPLAMSNAGTVALSYQLDGATNSLASPTAADRALANAVQLSIYTGMDQAACEAGQSLTGQQLYVGPLGADASFASARDLGVGSTNSTENLCIRVSIPSQAPQSASGGKLSLNLRFTGQQR</sequence>
<accession>A0AAU6WEK3</accession>
<feature type="chain" id="PRO_5043649640" description="Ribosomally synthesized peptide with SipW-like signal peptide" evidence="1">
    <location>
        <begin position="26"/>
        <end position="191"/>
    </location>
</feature>
<dbReference type="RefSeq" id="WP_345471210.1">
    <property type="nucleotide sequence ID" value="NZ_CP125942.1"/>
</dbReference>
<evidence type="ECO:0000256" key="1">
    <source>
        <dbReference type="SAM" id="SignalP"/>
    </source>
</evidence>
<feature type="signal peptide" evidence="1">
    <location>
        <begin position="1"/>
        <end position="25"/>
    </location>
</feature>
<organism evidence="2 3">
    <name type="scientific">Glutamicibacter ectropisis</name>
    <dbReference type="NCBI Taxonomy" id="3046593"/>
    <lineage>
        <taxon>Bacteria</taxon>
        <taxon>Bacillati</taxon>
        <taxon>Actinomycetota</taxon>
        <taxon>Actinomycetes</taxon>
        <taxon>Micrococcales</taxon>
        <taxon>Micrococcaceae</taxon>
        <taxon>Glutamicibacter</taxon>
    </lineage>
</organism>
<keyword evidence="1" id="KW-0732">Signal</keyword>
<evidence type="ECO:0000313" key="3">
    <source>
        <dbReference type="Proteomes" id="UP001486888"/>
    </source>
</evidence>
<dbReference type="AlphaFoldDB" id="A0AAU6WEK3"/>
<evidence type="ECO:0000313" key="2">
    <source>
        <dbReference type="EMBL" id="XAO45578.1"/>
    </source>
</evidence>